<organism evidence="1">
    <name type="scientific">Solanum chacoense</name>
    <name type="common">Chaco potato</name>
    <dbReference type="NCBI Taxonomy" id="4108"/>
    <lineage>
        <taxon>Eukaryota</taxon>
        <taxon>Viridiplantae</taxon>
        <taxon>Streptophyta</taxon>
        <taxon>Embryophyta</taxon>
        <taxon>Tracheophyta</taxon>
        <taxon>Spermatophyta</taxon>
        <taxon>Magnoliopsida</taxon>
        <taxon>eudicotyledons</taxon>
        <taxon>Gunneridae</taxon>
        <taxon>Pentapetalae</taxon>
        <taxon>asterids</taxon>
        <taxon>lamiids</taxon>
        <taxon>Solanales</taxon>
        <taxon>Solanaceae</taxon>
        <taxon>Solanoideae</taxon>
        <taxon>Solaneae</taxon>
        <taxon>Solanum</taxon>
    </lineage>
</organism>
<sequence>MSSAQLWSTSVQYENFNLENLKSSGVEEKAREKQYQLGACKLKSDRGAFLPFQGQALKEGKKWFGSEGFISVNGSDSG</sequence>
<evidence type="ECO:0000313" key="1">
    <source>
        <dbReference type="EMBL" id="JAP06610.1"/>
    </source>
</evidence>
<dbReference type="AlphaFoldDB" id="A0A0V0GEI4"/>
<dbReference type="EMBL" id="GEDG01040775">
    <property type="protein sequence ID" value="JAP06610.1"/>
    <property type="molecule type" value="Transcribed_RNA"/>
</dbReference>
<proteinExistence type="predicted"/>
<accession>A0A0V0GEI4</accession>
<protein>
    <submittedName>
        <fullName evidence="1">Putative ovule protein</fullName>
    </submittedName>
</protein>
<name>A0A0V0GEI4_SOLCH</name>
<reference evidence="1" key="1">
    <citation type="submission" date="2015-12" db="EMBL/GenBank/DDBJ databases">
        <title>Gene expression during late stages of embryo sac development: a critical building block for successful pollen-pistil interactions.</title>
        <authorList>
            <person name="Liu Y."/>
            <person name="Joly V."/>
            <person name="Sabar M."/>
            <person name="Matton D.P."/>
        </authorList>
    </citation>
    <scope>NUCLEOTIDE SEQUENCE</scope>
</reference>